<evidence type="ECO:0000313" key="2">
    <source>
        <dbReference type="EMBL" id="CAB1414959.1"/>
    </source>
</evidence>
<accession>A0A9N7TMZ0</accession>
<feature type="region of interest" description="Disordered" evidence="1">
    <location>
        <begin position="32"/>
        <end position="124"/>
    </location>
</feature>
<dbReference type="AlphaFoldDB" id="A0A9N7TMZ0"/>
<organism evidence="2 3">
    <name type="scientific">Pleuronectes platessa</name>
    <name type="common">European plaice</name>
    <dbReference type="NCBI Taxonomy" id="8262"/>
    <lineage>
        <taxon>Eukaryota</taxon>
        <taxon>Metazoa</taxon>
        <taxon>Chordata</taxon>
        <taxon>Craniata</taxon>
        <taxon>Vertebrata</taxon>
        <taxon>Euteleostomi</taxon>
        <taxon>Actinopterygii</taxon>
        <taxon>Neopterygii</taxon>
        <taxon>Teleostei</taxon>
        <taxon>Neoteleostei</taxon>
        <taxon>Acanthomorphata</taxon>
        <taxon>Carangaria</taxon>
        <taxon>Pleuronectiformes</taxon>
        <taxon>Pleuronectoidei</taxon>
        <taxon>Pleuronectidae</taxon>
        <taxon>Pleuronectes</taxon>
    </lineage>
</organism>
<evidence type="ECO:0000256" key="1">
    <source>
        <dbReference type="SAM" id="MobiDB-lite"/>
    </source>
</evidence>
<dbReference type="Proteomes" id="UP001153269">
    <property type="component" value="Unassembled WGS sequence"/>
</dbReference>
<gene>
    <name evidence="2" type="ORF">PLEPLA_LOCUS2672</name>
</gene>
<sequence>MHVCSFQMDKAINCHLGDDKGTKRSRFSMALTSVATTRPSGAPLKRPGLHSPNSEDSLTACTPRNTTRDSLDFPKIRATRASNTAKVTSLKVSLKKEDENDNQPASRKARLQPNTGPNSSQQVEKYGGQKKLNGLLPNGMISRIICFDNRDERPARRQKDKLAAIRTVWDK</sequence>
<feature type="compositionally biased region" description="Polar residues" evidence="1">
    <location>
        <begin position="112"/>
        <end position="123"/>
    </location>
</feature>
<feature type="compositionally biased region" description="Polar residues" evidence="1">
    <location>
        <begin position="80"/>
        <end position="91"/>
    </location>
</feature>
<protein>
    <submittedName>
        <fullName evidence="2">Uncharacterized protein</fullName>
    </submittedName>
</protein>
<feature type="compositionally biased region" description="Basic and acidic residues" evidence="1">
    <location>
        <begin position="66"/>
        <end position="75"/>
    </location>
</feature>
<comment type="caution">
    <text evidence="2">The sequence shown here is derived from an EMBL/GenBank/DDBJ whole genome shotgun (WGS) entry which is preliminary data.</text>
</comment>
<evidence type="ECO:0000313" key="3">
    <source>
        <dbReference type="Proteomes" id="UP001153269"/>
    </source>
</evidence>
<dbReference type="EMBL" id="CADEAL010000132">
    <property type="protein sequence ID" value="CAB1414959.1"/>
    <property type="molecule type" value="Genomic_DNA"/>
</dbReference>
<proteinExistence type="predicted"/>
<keyword evidence="3" id="KW-1185">Reference proteome</keyword>
<feature type="compositionally biased region" description="Polar residues" evidence="1">
    <location>
        <begin position="51"/>
        <end position="65"/>
    </location>
</feature>
<reference evidence="2" key="1">
    <citation type="submission" date="2020-03" db="EMBL/GenBank/DDBJ databases">
        <authorList>
            <person name="Weist P."/>
        </authorList>
    </citation>
    <scope>NUCLEOTIDE SEQUENCE</scope>
</reference>
<name>A0A9N7TMZ0_PLEPL</name>